<evidence type="ECO:0000313" key="2">
    <source>
        <dbReference type="Proteomes" id="UP000014127"/>
    </source>
</evidence>
<name>S1P261_9ENTE</name>
<dbReference type="PATRIC" id="fig|1139219.3.peg.2049"/>
<dbReference type="EMBL" id="AHYR01000009">
    <property type="protein sequence ID" value="EOT40251.1"/>
    <property type="molecule type" value="Genomic_DNA"/>
</dbReference>
<dbReference type="HOGENOM" id="CLU_684644_0_0_9"/>
<dbReference type="RefSeq" id="WP_016173242.1">
    <property type="nucleotide sequence ID" value="NZ_ASWK01000001.1"/>
</dbReference>
<protein>
    <submittedName>
        <fullName evidence="1">Uncharacterized protein</fullName>
    </submittedName>
</protein>
<sequence length="398" mass="45689">MEYGITHNQQEYRDLLINVILSRLSGSSVLAVEDVENIEMSINFVLNKCEAGSLIERYQQGRQVLQEQVEATKVLYEKILIQYKSYEIEALKGSITGFKDFFQQYDLNFGAHLVLGVCLDYQLAEPVDDQLYQGIDFVWHYLTNFYCEMQFLNNISEAVILITLEEYSHDLGIDYRVDVNNVYEVIFNQVFTHIFLSKSVTSNTSLVLSENEASYLLAHKDEIYLTLSQINFIKENRYYRHSLKKLQTKLNHITNVADLSGLLLIKKAPQDKIIFAEPMSALVYTQLTAAIESGMSLKTVAQKIASPFDLIALREDRVLTENEFSKVVAYLDLTVFIAFLLWVKSEQHNEWLQINDILKAEDKAILPLKKRLSQMTAAEITRVNQALATIKVAGNDFF</sequence>
<reference evidence="1 2" key="1">
    <citation type="submission" date="2013-03" db="EMBL/GenBank/DDBJ databases">
        <title>The Genome Sequence of Enterococcus dispar ATCC_51266 (Illumina only assembly).</title>
        <authorList>
            <consortium name="The Broad Institute Genomics Platform"/>
            <consortium name="The Broad Institute Genome Sequencing Center for Infectious Disease"/>
            <person name="Earl A."/>
            <person name="Russ C."/>
            <person name="Gilmore M."/>
            <person name="Surin D."/>
            <person name="Walker B."/>
            <person name="Young S."/>
            <person name="Zeng Q."/>
            <person name="Gargeya S."/>
            <person name="Fitzgerald M."/>
            <person name="Haas B."/>
            <person name="Abouelleil A."/>
            <person name="Allen A.W."/>
            <person name="Alvarado L."/>
            <person name="Arachchi H.M."/>
            <person name="Berlin A.M."/>
            <person name="Chapman S.B."/>
            <person name="Gainer-Dewar J."/>
            <person name="Goldberg J."/>
            <person name="Griggs A."/>
            <person name="Gujja S."/>
            <person name="Hansen M."/>
            <person name="Howarth C."/>
            <person name="Imamovic A."/>
            <person name="Ireland A."/>
            <person name="Larimer J."/>
            <person name="McCowan C."/>
            <person name="Murphy C."/>
            <person name="Pearson M."/>
            <person name="Poon T.W."/>
            <person name="Priest M."/>
            <person name="Roberts A."/>
            <person name="Saif S."/>
            <person name="Shea T."/>
            <person name="Sisk P."/>
            <person name="Sykes S."/>
            <person name="Wortman J."/>
            <person name="Nusbaum C."/>
            <person name="Birren B."/>
        </authorList>
    </citation>
    <scope>NUCLEOTIDE SEQUENCE [LARGE SCALE GENOMIC DNA]</scope>
    <source>
        <strain evidence="1 2">ATCC 51266</strain>
    </source>
</reference>
<evidence type="ECO:0000313" key="1">
    <source>
        <dbReference type="EMBL" id="EOT40251.1"/>
    </source>
</evidence>
<dbReference type="InterPro" id="IPR045751">
    <property type="entry name" value="DUF6179"/>
</dbReference>
<organism evidence="1 2">
    <name type="scientific">Enterococcus dispar ATCC 51266</name>
    <dbReference type="NCBI Taxonomy" id="1139219"/>
    <lineage>
        <taxon>Bacteria</taxon>
        <taxon>Bacillati</taxon>
        <taxon>Bacillota</taxon>
        <taxon>Bacilli</taxon>
        <taxon>Lactobacillales</taxon>
        <taxon>Enterococcaceae</taxon>
        <taxon>Enterococcus</taxon>
    </lineage>
</organism>
<dbReference type="eggNOG" id="ENOG50305JB">
    <property type="taxonomic scope" value="Bacteria"/>
</dbReference>
<dbReference type="AlphaFoldDB" id="S1P261"/>
<dbReference type="Proteomes" id="UP000014127">
    <property type="component" value="Unassembled WGS sequence"/>
</dbReference>
<accession>S1P261</accession>
<dbReference type="STRING" id="44009.RV01_GL001521"/>
<dbReference type="OrthoDB" id="2185913at2"/>
<gene>
    <name evidence="1" type="ORF">OMK_02103</name>
</gene>
<dbReference type="Pfam" id="PF19677">
    <property type="entry name" value="DUF6179"/>
    <property type="match status" value="1"/>
</dbReference>
<comment type="caution">
    <text evidence="1">The sequence shown here is derived from an EMBL/GenBank/DDBJ whole genome shotgun (WGS) entry which is preliminary data.</text>
</comment>
<proteinExistence type="predicted"/>
<keyword evidence="2" id="KW-1185">Reference proteome</keyword>